<comment type="caution">
    <text evidence="2">The sequence shown here is derived from an EMBL/GenBank/DDBJ whole genome shotgun (WGS) entry which is preliminary data.</text>
</comment>
<dbReference type="RefSeq" id="WP_000153814.1">
    <property type="nucleotide sequence ID" value="NZ_CP053931.1"/>
</dbReference>
<sequence length="122" mass="13908">MTILGQRIKLSRKKRGLTQDALALKIKEKMDTETKVTKTTISNYETGYSSPSNETLVIISDVLNVSVDYLLGRSDDPELNAVQFTELRKEFNELIDMLEKMPKEKQDMLLDMMKAAVGHNKK</sequence>
<dbReference type="Pfam" id="PF01381">
    <property type="entry name" value="HTH_3"/>
    <property type="match status" value="1"/>
</dbReference>
<dbReference type="AlphaFoldDB" id="A0A1C4EJ78"/>
<accession>A0A1C4EJ78</accession>
<proteinExistence type="predicted"/>
<protein>
    <submittedName>
        <fullName evidence="2">Transcriptional regulator</fullName>
    </submittedName>
</protein>
<dbReference type="PROSITE" id="PS50943">
    <property type="entry name" value="HTH_CROC1"/>
    <property type="match status" value="1"/>
</dbReference>
<name>A0A1C4EJ78_BACCE</name>
<dbReference type="InterPro" id="IPR010982">
    <property type="entry name" value="Lambda_DNA-bd_dom_sf"/>
</dbReference>
<gene>
    <name evidence="2" type="ORF">BJR07_07325</name>
</gene>
<dbReference type="PANTHER" id="PTHR46558:SF11">
    <property type="entry name" value="HTH-TYPE TRANSCRIPTIONAL REGULATOR XRE"/>
    <property type="match status" value="1"/>
</dbReference>
<dbReference type="InterPro" id="IPR001387">
    <property type="entry name" value="Cro/C1-type_HTH"/>
</dbReference>
<evidence type="ECO:0000313" key="2">
    <source>
        <dbReference type="EMBL" id="OKA41714.1"/>
    </source>
</evidence>
<dbReference type="PANTHER" id="PTHR46558">
    <property type="entry name" value="TRACRIPTIONAL REGULATORY PROTEIN-RELATED-RELATED"/>
    <property type="match status" value="1"/>
</dbReference>
<dbReference type="EMBL" id="MPON01000001">
    <property type="protein sequence ID" value="OKA41714.1"/>
    <property type="molecule type" value="Genomic_DNA"/>
</dbReference>
<dbReference type="Gene3D" id="1.10.260.40">
    <property type="entry name" value="lambda repressor-like DNA-binding domains"/>
    <property type="match status" value="1"/>
</dbReference>
<dbReference type="CDD" id="cd00093">
    <property type="entry name" value="HTH_XRE"/>
    <property type="match status" value="1"/>
</dbReference>
<dbReference type="GO" id="GO:0003677">
    <property type="term" value="F:DNA binding"/>
    <property type="evidence" value="ECO:0007669"/>
    <property type="project" value="UniProtKB-KW"/>
</dbReference>
<keyword evidence="1" id="KW-0238">DNA-binding</keyword>
<dbReference type="SMART" id="SM00530">
    <property type="entry name" value="HTH_XRE"/>
    <property type="match status" value="1"/>
</dbReference>
<dbReference type="SUPFAM" id="SSF47413">
    <property type="entry name" value="lambda repressor-like DNA-binding domains"/>
    <property type="match status" value="1"/>
</dbReference>
<dbReference type="SMR" id="A0A1C4EJ78"/>
<dbReference type="GeneID" id="45023807"/>
<dbReference type="Proteomes" id="UP000186535">
    <property type="component" value="Unassembled WGS sequence"/>
</dbReference>
<reference evidence="2 3" key="1">
    <citation type="submission" date="2016-11" db="EMBL/GenBank/DDBJ databases">
        <title>Identification of Bacillus cereus isolated from egg-white.</title>
        <authorList>
            <person name="Soni A."/>
            <person name="Oey I."/>
            <person name="Silcock P."/>
            <person name="Bremer P."/>
        </authorList>
    </citation>
    <scope>NUCLEOTIDE SEQUENCE [LARGE SCALE GENOMIC DNA]</scope>
    <source>
        <strain evidence="2 3">NZAS03</strain>
    </source>
</reference>
<organism evidence="2 3">
    <name type="scientific">Bacillus cereus</name>
    <dbReference type="NCBI Taxonomy" id="1396"/>
    <lineage>
        <taxon>Bacteria</taxon>
        <taxon>Bacillati</taxon>
        <taxon>Bacillota</taxon>
        <taxon>Bacilli</taxon>
        <taxon>Bacillales</taxon>
        <taxon>Bacillaceae</taxon>
        <taxon>Bacillus</taxon>
        <taxon>Bacillus cereus group</taxon>
    </lineage>
</organism>
<evidence type="ECO:0000313" key="3">
    <source>
        <dbReference type="Proteomes" id="UP000186535"/>
    </source>
</evidence>
<evidence type="ECO:0000256" key="1">
    <source>
        <dbReference type="ARBA" id="ARBA00023125"/>
    </source>
</evidence>